<comment type="caution">
    <text evidence="2">The sequence shown here is derived from an EMBL/GenBank/DDBJ whole genome shotgun (WGS) entry which is preliminary data.</text>
</comment>
<feature type="compositionally biased region" description="Acidic residues" evidence="1">
    <location>
        <begin position="347"/>
        <end position="356"/>
    </location>
</feature>
<dbReference type="RefSeq" id="WP_168088986.1">
    <property type="nucleotide sequence ID" value="NZ_BHZH01000141.1"/>
</dbReference>
<feature type="compositionally biased region" description="Low complexity" evidence="1">
    <location>
        <begin position="47"/>
        <end position="67"/>
    </location>
</feature>
<sequence length="381" mass="38738">MTTEPASPSGPVDPAPAQQTASRDTAPDAAGTPDGDAPAVGTDPRADGAAPDSAAPDGTAEEATSFEAAADAYIGPVAAINGATGEAVGCSVPPEGLPPQPEPVRPGDPEFREPSDVERDAALQLPPDSLLWAVDRHFAPVEGEPPPSWALPGYWSTGDDRTLAAWYPNDGYRPSPDALGWPEPADGVDAAVRTIATGYDEPELLPFTLADAVVAVFVDPDGEPAPTEAPDGVPAVAVLAVPDPEAGAELPPYAVSGVRALVERIPEGHDVLYLSSTAPVAQRVTTASLRAVFPVLEELSEERGPGWDTPYTPPSAAPEEEEFALAPAARPSLTSSDGPTYRAAADEAADVDEDRGDDGTTAGSDAADGDDTGQAAGSSGS</sequence>
<feature type="compositionally biased region" description="Basic and acidic residues" evidence="1">
    <location>
        <begin position="105"/>
        <end position="121"/>
    </location>
</feature>
<keyword evidence="3" id="KW-1185">Reference proteome</keyword>
<dbReference type="NCBIfam" id="NF033532">
    <property type="entry name" value="lone7para_assoc"/>
    <property type="match status" value="1"/>
</dbReference>
<accession>A0ABX1CFP1</accession>
<feature type="region of interest" description="Disordered" evidence="1">
    <location>
        <begin position="1"/>
        <end position="67"/>
    </location>
</feature>
<organism evidence="2 3">
    <name type="scientific">Streptomyces bohaiensis</name>
    <dbReference type="NCBI Taxonomy" id="1431344"/>
    <lineage>
        <taxon>Bacteria</taxon>
        <taxon>Bacillati</taxon>
        <taxon>Actinomycetota</taxon>
        <taxon>Actinomycetes</taxon>
        <taxon>Kitasatosporales</taxon>
        <taxon>Streptomycetaceae</taxon>
        <taxon>Streptomyces</taxon>
    </lineage>
</organism>
<feature type="compositionally biased region" description="Pro residues" evidence="1">
    <location>
        <begin position="95"/>
        <end position="104"/>
    </location>
</feature>
<feature type="region of interest" description="Disordered" evidence="1">
    <location>
        <begin position="300"/>
        <end position="381"/>
    </location>
</feature>
<dbReference type="InterPro" id="IPR047659">
    <property type="entry name" value="T7SS_assoc"/>
</dbReference>
<dbReference type="Proteomes" id="UP000727056">
    <property type="component" value="Unassembled WGS sequence"/>
</dbReference>
<protein>
    <submittedName>
        <fullName evidence="2">Type VII secretion system-associated protein</fullName>
    </submittedName>
</protein>
<dbReference type="EMBL" id="JAAVJC010000133">
    <property type="protein sequence ID" value="NJQ16242.1"/>
    <property type="molecule type" value="Genomic_DNA"/>
</dbReference>
<evidence type="ECO:0000256" key="1">
    <source>
        <dbReference type="SAM" id="MobiDB-lite"/>
    </source>
</evidence>
<proteinExistence type="predicted"/>
<evidence type="ECO:0000313" key="2">
    <source>
        <dbReference type="EMBL" id="NJQ16242.1"/>
    </source>
</evidence>
<feature type="region of interest" description="Disordered" evidence="1">
    <location>
        <begin position="86"/>
        <end position="121"/>
    </location>
</feature>
<evidence type="ECO:0000313" key="3">
    <source>
        <dbReference type="Proteomes" id="UP000727056"/>
    </source>
</evidence>
<feature type="compositionally biased region" description="Low complexity" evidence="1">
    <location>
        <begin position="359"/>
        <end position="381"/>
    </location>
</feature>
<name>A0ABX1CFP1_9ACTN</name>
<feature type="compositionally biased region" description="Low complexity" evidence="1">
    <location>
        <begin position="27"/>
        <end position="39"/>
    </location>
</feature>
<reference evidence="2 3" key="1">
    <citation type="submission" date="2020-03" db="EMBL/GenBank/DDBJ databases">
        <title>Draft genome of Streptomyces sp. ventii, isolated from the Axial Seamount in the Pacific Ocean, and resequencing of the two type strains Streptomyces lonarensis strain NCL 716 and Streptomyces bohaiensis strain 11A07.</title>
        <authorList>
            <person name="Loughran R.M."/>
            <person name="Pfannmuller K.M."/>
            <person name="Wasson B.J."/>
            <person name="Deadmond M.C."/>
            <person name="Paddock B.E."/>
            <person name="Koyack M.J."/>
            <person name="Gallegos D.A."/>
            <person name="Mitchell E.A."/>
            <person name="Ushijima B."/>
            <person name="Saw J.H."/>
            <person name="Mcphail K.L."/>
            <person name="Videau P."/>
        </authorList>
    </citation>
    <scope>NUCLEOTIDE SEQUENCE [LARGE SCALE GENOMIC DNA]</scope>
    <source>
        <strain evidence="2 3">11A07</strain>
    </source>
</reference>
<gene>
    <name evidence="2" type="ORF">HCN52_15195</name>
</gene>